<dbReference type="EMBL" id="JBBKZT010000020">
    <property type="protein sequence ID" value="MEJ8851233.1"/>
    <property type="molecule type" value="Genomic_DNA"/>
</dbReference>
<feature type="transmembrane region" description="Helical" evidence="6">
    <location>
        <begin position="253"/>
        <end position="274"/>
    </location>
</feature>
<feature type="transmembrane region" description="Helical" evidence="6">
    <location>
        <begin position="25"/>
        <end position="43"/>
    </location>
</feature>
<protein>
    <submittedName>
        <fullName evidence="8">MFS transporter</fullName>
    </submittedName>
</protein>
<gene>
    <name evidence="8" type="ORF">WKW82_31670</name>
</gene>
<sequence length="448" mass="48702">MQPAVMRNTTGVVDSATSEAIYRKVSLRLIPFFCLCYFAAYLDRINVGIAKLQMLDQLKFSDTVYGLGAGLFFIGYILLEVPSNIILSRVGARIWLGRIMVTWGLLSAATMLVQTPTQFYLVRFLLGAAEAGFLPGILYYLTLWYPARRRGRIFGLFLVGLPLASVLGGPLSGWIMTAFHGVNGWAGWQWLFLLEAIPSVVLGVALFMVLPNNIRSARWLNDSERNHLEAELKKHAEPEQKHDAMQAFRDPKIWLLGFIDMTIAVATYIVSFWLPSMLKEAGAGSAFTIGWMTAIPSVAAIVLMLVVSASSDRRKERWGHLTVTLVITGIALIATAQSTHSLVLSLVLLTVANAFAFASFPVFWCLPSLFLSGTAAAAGIALINSIANLGGFAATFVVGWIKDATGSQATGLMLFGGLLLVSAIATFLLRGVEQRARAIQPLPSVQPG</sequence>
<keyword evidence="4 6" id="KW-1133">Transmembrane helix</keyword>
<evidence type="ECO:0000256" key="6">
    <source>
        <dbReference type="SAM" id="Phobius"/>
    </source>
</evidence>
<feature type="transmembrane region" description="Helical" evidence="6">
    <location>
        <begin position="94"/>
        <end position="113"/>
    </location>
</feature>
<dbReference type="PANTHER" id="PTHR43791">
    <property type="entry name" value="PERMEASE-RELATED"/>
    <property type="match status" value="1"/>
</dbReference>
<dbReference type="Pfam" id="PF07690">
    <property type="entry name" value="MFS_1"/>
    <property type="match status" value="1"/>
</dbReference>
<evidence type="ECO:0000256" key="3">
    <source>
        <dbReference type="ARBA" id="ARBA00022692"/>
    </source>
</evidence>
<evidence type="ECO:0000256" key="5">
    <source>
        <dbReference type="ARBA" id="ARBA00023136"/>
    </source>
</evidence>
<dbReference type="InterPro" id="IPR020846">
    <property type="entry name" value="MFS_dom"/>
</dbReference>
<evidence type="ECO:0000259" key="7">
    <source>
        <dbReference type="PROSITE" id="PS50850"/>
    </source>
</evidence>
<dbReference type="RefSeq" id="WP_340346784.1">
    <property type="nucleotide sequence ID" value="NZ_JBBKZT010000020.1"/>
</dbReference>
<feature type="transmembrane region" description="Helical" evidence="6">
    <location>
        <begin position="63"/>
        <end position="82"/>
    </location>
</feature>
<feature type="transmembrane region" description="Helical" evidence="6">
    <location>
        <begin position="378"/>
        <end position="401"/>
    </location>
</feature>
<evidence type="ECO:0000256" key="1">
    <source>
        <dbReference type="ARBA" id="ARBA00004141"/>
    </source>
</evidence>
<comment type="subcellular location">
    <subcellularLocation>
        <location evidence="1">Membrane</location>
        <topology evidence="1">Multi-pass membrane protein</topology>
    </subcellularLocation>
</comment>
<name>A0ABU8WUK5_9BURK</name>
<dbReference type="CDD" id="cd17319">
    <property type="entry name" value="MFS_ExuT_GudP_like"/>
    <property type="match status" value="1"/>
</dbReference>
<feature type="transmembrane region" description="Helical" evidence="6">
    <location>
        <begin position="407"/>
        <end position="429"/>
    </location>
</feature>
<keyword evidence="5 6" id="KW-0472">Membrane</keyword>
<dbReference type="SUPFAM" id="SSF103473">
    <property type="entry name" value="MFS general substrate transporter"/>
    <property type="match status" value="1"/>
</dbReference>
<evidence type="ECO:0000313" key="8">
    <source>
        <dbReference type="EMBL" id="MEJ8851233.1"/>
    </source>
</evidence>
<dbReference type="PANTHER" id="PTHR43791:SF36">
    <property type="entry name" value="TRANSPORTER, PUTATIVE (AFU_ORTHOLOGUE AFUA_6G08340)-RELATED"/>
    <property type="match status" value="1"/>
</dbReference>
<feature type="transmembrane region" description="Helical" evidence="6">
    <location>
        <begin position="188"/>
        <end position="210"/>
    </location>
</feature>
<dbReference type="Gene3D" id="1.20.1250.20">
    <property type="entry name" value="MFS general substrate transporter like domains"/>
    <property type="match status" value="2"/>
</dbReference>
<dbReference type="PROSITE" id="PS50850">
    <property type="entry name" value="MFS"/>
    <property type="match status" value="1"/>
</dbReference>
<organism evidence="8 9">
    <name type="scientific">Variovorax rhizosphaerae</name>
    <dbReference type="NCBI Taxonomy" id="1836200"/>
    <lineage>
        <taxon>Bacteria</taxon>
        <taxon>Pseudomonadati</taxon>
        <taxon>Pseudomonadota</taxon>
        <taxon>Betaproteobacteria</taxon>
        <taxon>Burkholderiales</taxon>
        <taxon>Comamonadaceae</taxon>
        <taxon>Variovorax</taxon>
    </lineage>
</organism>
<evidence type="ECO:0000313" key="9">
    <source>
        <dbReference type="Proteomes" id="UP001385892"/>
    </source>
</evidence>
<evidence type="ECO:0000256" key="4">
    <source>
        <dbReference type="ARBA" id="ARBA00022989"/>
    </source>
</evidence>
<dbReference type="InterPro" id="IPR036259">
    <property type="entry name" value="MFS_trans_sf"/>
</dbReference>
<feature type="transmembrane region" description="Helical" evidence="6">
    <location>
        <begin position="318"/>
        <end position="336"/>
    </location>
</feature>
<reference evidence="8 9" key="1">
    <citation type="submission" date="2024-03" db="EMBL/GenBank/DDBJ databases">
        <title>Novel species of the genus Variovorax.</title>
        <authorList>
            <person name="Liu Q."/>
            <person name="Xin Y.-H."/>
        </authorList>
    </citation>
    <scope>NUCLEOTIDE SEQUENCE [LARGE SCALE GENOMIC DNA]</scope>
    <source>
        <strain evidence="8 9">KACC 18900</strain>
    </source>
</reference>
<evidence type="ECO:0000256" key="2">
    <source>
        <dbReference type="ARBA" id="ARBA00022448"/>
    </source>
</evidence>
<dbReference type="Proteomes" id="UP001385892">
    <property type="component" value="Unassembled WGS sequence"/>
</dbReference>
<comment type="caution">
    <text evidence="8">The sequence shown here is derived from an EMBL/GenBank/DDBJ whole genome shotgun (WGS) entry which is preliminary data.</text>
</comment>
<keyword evidence="2" id="KW-0813">Transport</keyword>
<feature type="transmembrane region" description="Helical" evidence="6">
    <location>
        <begin position="286"/>
        <end position="306"/>
    </location>
</feature>
<keyword evidence="3 6" id="KW-0812">Transmembrane</keyword>
<feature type="domain" description="Major facilitator superfamily (MFS) profile" evidence="7">
    <location>
        <begin position="29"/>
        <end position="434"/>
    </location>
</feature>
<feature type="transmembrane region" description="Helical" evidence="6">
    <location>
        <begin position="119"/>
        <end position="141"/>
    </location>
</feature>
<feature type="transmembrane region" description="Helical" evidence="6">
    <location>
        <begin position="342"/>
        <end position="366"/>
    </location>
</feature>
<accession>A0ABU8WUK5</accession>
<proteinExistence type="predicted"/>
<dbReference type="InterPro" id="IPR011701">
    <property type="entry name" value="MFS"/>
</dbReference>
<feature type="transmembrane region" description="Helical" evidence="6">
    <location>
        <begin position="153"/>
        <end position="176"/>
    </location>
</feature>
<keyword evidence="9" id="KW-1185">Reference proteome</keyword>